<organism evidence="2 3">
    <name type="scientific">Pythium insidiosum</name>
    <name type="common">Pythiosis disease agent</name>
    <dbReference type="NCBI Taxonomy" id="114742"/>
    <lineage>
        <taxon>Eukaryota</taxon>
        <taxon>Sar</taxon>
        <taxon>Stramenopiles</taxon>
        <taxon>Oomycota</taxon>
        <taxon>Peronosporomycetes</taxon>
        <taxon>Pythiales</taxon>
        <taxon>Pythiaceae</taxon>
        <taxon>Pythium</taxon>
    </lineage>
</organism>
<protein>
    <submittedName>
        <fullName evidence="2">Uncharacterized protein</fullName>
    </submittedName>
</protein>
<comment type="caution">
    <text evidence="2">The sequence shown here is derived from an EMBL/GenBank/DDBJ whole genome shotgun (WGS) entry which is preliminary data.</text>
</comment>
<feature type="region of interest" description="Disordered" evidence="1">
    <location>
        <begin position="1"/>
        <end position="140"/>
    </location>
</feature>
<feature type="compositionally biased region" description="Basic and acidic residues" evidence="1">
    <location>
        <begin position="350"/>
        <end position="362"/>
    </location>
</feature>
<sequence length="456" mass="51745">MRPRSARAFDDSTSSSDCHSSGSGSGSDLSDSGVSAGSGRERDDGPHRPQRREEEEDVDRLQRLRRIFLSKPSTSTARQQKPRQHQRRRAGRRQRPHVLDTSGSDASERSSSGQSSSDDSRGRRKKASQSQPHGPLTLSVDDHIQVLCDHVRRMSHQHDSTVQQVYEMLQQGIEELKCLKAQEERTLQSQVRVIEESYALRLDLFEQQYRAKVAEIHEEKRRAIQAQREKCEDAILSTARRLHEQTQRALLSELRGGEGGRLVPAPELASPRAPPAPRRCVAREVESVEERRAPPQRPRDGDAAPPRLSPVSRQKAKLRAMEAKLSAFSEDAVRRVTREMETQRRRHLERRGPESRDAERVHPAPSLDDDLADESSVRPTPLSPLRKRQSYWKNGISREAEAPRTDGLQLDQGEQAAGRPPAALNRRFLRADEERELRALRNSIGLAKDWMERHDA</sequence>
<evidence type="ECO:0000256" key="1">
    <source>
        <dbReference type="SAM" id="MobiDB-lite"/>
    </source>
</evidence>
<reference evidence="2" key="1">
    <citation type="submission" date="2021-12" db="EMBL/GenBank/DDBJ databases">
        <title>Prjna785345.</title>
        <authorList>
            <person name="Rujirawat T."/>
            <person name="Krajaejun T."/>
        </authorList>
    </citation>
    <scope>NUCLEOTIDE SEQUENCE</scope>
    <source>
        <strain evidence="2">Pi057C3</strain>
    </source>
</reference>
<name>A0AAD5M7G4_PYTIN</name>
<dbReference type="EMBL" id="JAKCXM010000022">
    <property type="protein sequence ID" value="KAJ0407357.1"/>
    <property type="molecule type" value="Genomic_DNA"/>
</dbReference>
<evidence type="ECO:0000313" key="3">
    <source>
        <dbReference type="Proteomes" id="UP001209570"/>
    </source>
</evidence>
<feature type="compositionally biased region" description="Basic and acidic residues" evidence="1">
    <location>
        <begin position="39"/>
        <end position="53"/>
    </location>
</feature>
<dbReference type="AlphaFoldDB" id="A0AAD5M7G4"/>
<feature type="compositionally biased region" description="Low complexity" evidence="1">
    <location>
        <begin position="102"/>
        <end position="117"/>
    </location>
</feature>
<feature type="compositionally biased region" description="Low complexity" evidence="1">
    <location>
        <begin position="11"/>
        <end position="38"/>
    </location>
</feature>
<dbReference type="Proteomes" id="UP001209570">
    <property type="component" value="Unassembled WGS sequence"/>
</dbReference>
<feature type="compositionally biased region" description="Basic residues" evidence="1">
    <location>
        <begin position="80"/>
        <end position="96"/>
    </location>
</feature>
<feature type="compositionally biased region" description="Low complexity" evidence="1">
    <location>
        <begin position="261"/>
        <end position="271"/>
    </location>
</feature>
<accession>A0AAD5M7G4</accession>
<gene>
    <name evidence="2" type="ORF">P43SY_004785</name>
</gene>
<feature type="region of interest" description="Disordered" evidence="1">
    <location>
        <begin position="336"/>
        <end position="427"/>
    </location>
</feature>
<feature type="region of interest" description="Disordered" evidence="1">
    <location>
        <begin position="252"/>
        <end position="315"/>
    </location>
</feature>
<keyword evidence="3" id="KW-1185">Reference proteome</keyword>
<feature type="compositionally biased region" description="Basic and acidic residues" evidence="1">
    <location>
        <begin position="281"/>
        <end position="302"/>
    </location>
</feature>
<proteinExistence type="predicted"/>
<evidence type="ECO:0000313" key="2">
    <source>
        <dbReference type="EMBL" id="KAJ0407357.1"/>
    </source>
</evidence>